<dbReference type="InterPro" id="IPR000281">
    <property type="entry name" value="HTH_RpiR"/>
</dbReference>
<dbReference type="RefSeq" id="WP_343783366.1">
    <property type="nucleotide sequence ID" value="NZ_BAAACZ010000016.1"/>
</dbReference>
<name>A0ABN0ZZM5_9BACI</name>
<reference evidence="6 7" key="1">
    <citation type="journal article" date="2019" name="Int. J. Syst. Evol. Microbiol.">
        <title>The Global Catalogue of Microorganisms (GCM) 10K type strain sequencing project: providing services to taxonomists for standard genome sequencing and annotation.</title>
        <authorList>
            <consortium name="The Broad Institute Genomics Platform"/>
            <consortium name="The Broad Institute Genome Sequencing Center for Infectious Disease"/>
            <person name="Wu L."/>
            <person name="Ma J."/>
        </authorList>
    </citation>
    <scope>NUCLEOTIDE SEQUENCE [LARGE SCALE GENOMIC DNA]</scope>
    <source>
        <strain evidence="6 7">JCM 14193</strain>
    </source>
</reference>
<evidence type="ECO:0000259" key="5">
    <source>
        <dbReference type="PROSITE" id="PS51464"/>
    </source>
</evidence>
<sequence>MTNQFDNKTVNVTILMEQHKNNFTKSEQKLYQYITDNFEQIVYQSLTEIAIACQVGEATVLRFCRKLGYKGYQEFKLALARELSIREKNGHDGTYIDKVRSSMISAVDDTSKLVDDHQLQRAIEKIIESNTVVVYGVSSSGIAGLDMQNRLMRIGMNIEAITDSHNQVIRSNSVDSETVIIAISLTGSTKDVVDAVKTGKNNGASVIAITNYMESPLTKYADIALLTSAKENPLDSGSLVSKISQLFVIDLLCTGITMTHYEKAKQTKEQIAQTISNKLY</sequence>
<gene>
    <name evidence="6" type="ORF">GCM10008935_19530</name>
</gene>
<feature type="domain" description="SIS" evidence="5">
    <location>
        <begin position="122"/>
        <end position="262"/>
    </location>
</feature>
<dbReference type="PANTHER" id="PTHR30514">
    <property type="entry name" value="GLUCOKINASE"/>
    <property type="match status" value="1"/>
</dbReference>
<dbReference type="InterPro" id="IPR047640">
    <property type="entry name" value="RpiR-like"/>
</dbReference>
<comment type="caution">
    <text evidence="6">The sequence shown here is derived from an EMBL/GenBank/DDBJ whole genome shotgun (WGS) entry which is preliminary data.</text>
</comment>
<dbReference type="Gene3D" id="3.40.50.10490">
    <property type="entry name" value="Glucose-6-phosphate isomerase like protein, domain 1"/>
    <property type="match status" value="1"/>
</dbReference>
<dbReference type="SUPFAM" id="SSF53697">
    <property type="entry name" value="SIS domain"/>
    <property type="match status" value="1"/>
</dbReference>
<accession>A0ABN0ZZM5</accession>
<organism evidence="6 7">
    <name type="scientific">Alkalibacillus silvisoli</name>
    <dbReference type="NCBI Taxonomy" id="392823"/>
    <lineage>
        <taxon>Bacteria</taxon>
        <taxon>Bacillati</taxon>
        <taxon>Bacillota</taxon>
        <taxon>Bacilli</taxon>
        <taxon>Bacillales</taxon>
        <taxon>Bacillaceae</taxon>
        <taxon>Alkalibacillus</taxon>
    </lineage>
</organism>
<keyword evidence="7" id="KW-1185">Reference proteome</keyword>
<evidence type="ECO:0000313" key="7">
    <source>
        <dbReference type="Proteomes" id="UP001500740"/>
    </source>
</evidence>
<evidence type="ECO:0000256" key="2">
    <source>
        <dbReference type="ARBA" id="ARBA00023125"/>
    </source>
</evidence>
<dbReference type="PANTHER" id="PTHR30514:SF1">
    <property type="entry name" value="HTH-TYPE TRANSCRIPTIONAL REGULATOR HEXR-RELATED"/>
    <property type="match status" value="1"/>
</dbReference>
<dbReference type="PROSITE" id="PS51464">
    <property type="entry name" value="SIS"/>
    <property type="match status" value="1"/>
</dbReference>
<evidence type="ECO:0000313" key="6">
    <source>
        <dbReference type="EMBL" id="GAA0463913.1"/>
    </source>
</evidence>
<proteinExistence type="predicted"/>
<dbReference type="InterPro" id="IPR009057">
    <property type="entry name" value="Homeodomain-like_sf"/>
</dbReference>
<protein>
    <submittedName>
        <fullName evidence="6">MurR/RpiR family transcriptional regulator</fullName>
    </submittedName>
</protein>
<feature type="domain" description="HTH rpiR-type" evidence="4">
    <location>
        <begin position="10"/>
        <end position="86"/>
    </location>
</feature>
<evidence type="ECO:0000259" key="4">
    <source>
        <dbReference type="PROSITE" id="PS51071"/>
    </source>
</evidence>
<dbReference type="SUPFAM" id="SSF46689">
    <property type="entry name" value="Homeodomain-like"/>
    <property type="match status" value="1"/>
</dbReference>
<keyword evidence="2" id="KW-0238">DNA-binding</keyword>
<dbReference type="InterPro" id="IPR046348">
    <property type="entry name" value="SIS_dom_sf"/>
</dbReference>
<keyword evidence="1" id="KW-0805">Transcription regulation</keyword>
<evidence type="ECO:0000256" key="1">
    <source>
        <dbReference type="ARBA" id="ARBA00023015"/>
    </source>
</evidence>
<dbReference type="CDD" id="cd05013">
    <property type="entry name" value="SIS_RpiR"/>
    <property type="match status" value="1"/>
</dbReference>
<dbReference type="InterPro" id="IPR035472">
    <property type="entry name" value="RpiR-like_SIS"/>
</dbReference>
<keyword evidence="3" id="KW-0804">Transcription</keyword>
<dbReference type="EMBL" id="BAAACZ010000016">
    <property type="protein sequence ID" value="GAA0463913.1"/>
    <property type="molecule type" value="Genomic_DNA"/>
</dbReference>
<dbReference type="PROSITE" id="PS51071">
    <property type="entry name" value="HTH_RPIR"/>
    <property type="match status" value="1"/>
</dbReference>
<dbReference type="InterPro" id="IPR036388">
    <property type="entry name" value="WH-like_DNA-bd_sf"/>
</dbReference>
<dbReference type="Pfam" id="PF01418">
    <property type="entry name" value="HTH_6"/>
    <property type="match status" value="1"/>
</dbReference>
<dbReference type="Proteomes" id="UP001500740">
    <property type="component" value="Unassembled WGS sequence"/>
</dbReference>
<dbReference type="InterPro" id="IPR001347">
    <property type="entry name" value="SIS_dom"/>
</dbReference>
<dbReference type="Pfam" id="PF01380">
    <property type="entry name" value="SIS"/>
    <property type="match status" value="1"/>
</dbReference>
<dbReference type="Gene3D" id="1.10.10.10">
    <property type="entry name" value="Winged helix-like DNA-binding domain superfamily/Winged helix DNA-binding domain"/>
    <property type="match status" value="1"/>
</dbReference>
<evidence type="ECO:0000256" key="3">
    <source>
        <dbReference type="ARBA" id="ARBA00023163"/>
    </source>
</evidence>